<name>A0A835IWE0_9MAGN</name>
<keyword evidence="6" id="KW-1185">Reference proteome</keyword>
<organism evidence="5 6">
    <name type="scientific">Coptis chinensis</name>
    <dbReference type="NCBI Taxonomy" id="261450"/>
    <lineage>
        <taxon>Eukaryota</taxon>
        <taxon>Viridiplantae</taxon>
        <taxon>Streptophyta</taxon>
        <taxon>Embryophyta</taxon>
        <taxon>Tracheophyta</taxon>
        <taxon>Spermatophyta</taxon>
        <taxon>Magnoliopsida</taxon>
        <taxon>Ranunculales</taxon>
        <taxon>Ranunculaceae</taxon>
        <taxon>Coptidoideae</taxon>
        <taxon>Coptis</taxon>
    </lineage>
</organism>
<protein>
    <recommendedName>
        <fullName evidence="4">Disease resistance N-terminal domain-containing protein</fullName>
    </recommendedName>
</protein>
<dbReference type="GO" id="GO:0000166">
    <property type="term" value="F:nucleotide binding"/>
    <property type="evidence" value="ECO:0007669"/>
    <property type="project" value="UniProtKB-KW"/>
</dbReference>
<reference evidence="5 6" key="1">
    <citation type="submission" date="2020-10" db="EMBL/GenBank/DDBJ databases">
        <title>The Coptis chinensis genome and diversification of protoberbering-type alkaloids.</title>
        <authorList>
            <person name="Wang B."/>
            <person name="Shu S."/>
            <person name="Song C."/>
            <person name="Liu Y."/>
        </authorList>
    </citation>
    <scope>NUCLEOTIDE SEQUENCE [LARGE SCALE GENOMIC DNA]</scope>
    <source>
        <strain evidence="5">HL-2020</strain>
        <tissue evidence="5">Leaf</tissue>
    </source>
</reference>
<dbReference type="EMBL" id="JADFTS010000001">
    <property type="protein sequence ID" value="KAF9624498.1"/>
    <property type="molecule type" value="Genomic_DNA"/>
</dbReference>
<keyword evidence="3" id="KW-0611">Plant defense</keyword>
<evidence type="ECO:0000313" key="6">
    <source>
        <dbReference type="Proteomes" id="UP000631114"/>
    </source>
</evidence>
<evidence type="ECO:0000256" key="2">
    <source>
        <dbReference type="ARBA" id="ARBA00022741"/>
    </source>
</evidence>
<dbReference type="CDD" id="cd14798">
    <property type="entry name" value="RX-CC_like"/>
    <property type="match status" value="1"/>
</dbReference>
<dbReference type="InterPro" id="IPR041118">
    <property type="entry name" value="Rx_N"/>
</dbReference>
<accession>A0A835IWE0</accession>
<comment type="caution">
    <text evidence="5">The sequence shown here is derived from an EMBL/GenBank/DDBJ whole genome shotgun (WGS) entry which is preliminary data.</text>
</comment>
<dbReference type="OrthoDB" id="3027644at2759"/>
<keyword evidence="2" id="KW-0547">Nucleotide-binding</keyword>
<evidence type="ECO:0000256" key="3">
    <source>
        <dbReference type="ARBA" id="ARBA00022821"/>
    </source>
</evidence>
<dbReference type="PANTHER" id="PTHR19338">
    <property type="entry name" value="TRANSLOCASE OF INNER MITOCHONDRIAL MEMBRANE 13 HOMOLOG"/>
    <property type="match status" value="1"/>
</dbReference>
<dbReference type="Pfam" id="PF18052">
    <property type="entry name" value="Rx_N"/>
    <property type="match status" value="1"/>
</dbReference>
<proteinExistence type="predicted"/>
<evidence type="ECO:0000259" key="4">
    <source>
        <dbReference type="Pfam" id="PF18052"/>
    </source>
</evidence>
<feature type="domain" description="Disease resistance N-terminal" evidence="4">
    <location>
        <begin position="8"/>
        <end position="87"/>
    </location>
</feature>
<dbReference type="InterPro" id="IPR038005">
    <property type="entry name" value="RX-like_CC"/>
</dbReference>
<dbReference type="Gene3D" id="1.20.5.4130">
    <property type="match status" value="1"/>
</dbReference>
<dbReference type="PANTHER" id="PTHR19338:SF66">
    <property type="entry name" value="NB-ARC DOMAIN-CONTAINING PROTEIN"/>
    <property type="match status" value="1"/>
</dbReference>
<dbReference type="GO" id="GO:0006952">
    <property type="term" value="P:defense response"/>
    <property type="evidence" value="ECO:0007669"/>
    <property type="project" value="UniProtKB-KW"/>
</dbReference>
<dbReference type="Proteomes" id="UP000631114">
    <property type="component" value="Unassembled WGS sequence"/>
</dbReference>
<sequence length="194" mass="22708">MNGKEYLKLSLVIEEEAKLLLGVDEHVLSLQNELDEWIKYFLKDAEKKRNIVPMVDVWVRQVRNLAYDAEDVIDAFIIQVEEHRRKNICFGAFGSGSKLKTHHEIGKNIEQIYKRSKEILDNRKKYGDNQSSYNLDILQDSDQGSQNLASRPRRSTTIEEPIIVKKIYNRDDIVNNFCIRAWIFVSQEYSVTDL</sequence>
<dbReference type="AlphaFoldDB" id="A0A835IWE0"/>
<evidence type="ECO:0000313" key="5">
    <source>
        <dbReference type="EMBL" id="KAF9624498.1"/>
    </source>
</evidence>
<evidence type="ECO:0000256" key="1">
    <source>
        <dbReference type="ARBA" id="ARBA00022737"/>
    </source>
</evidence>
<keyword evidence="1" id="KW-0677">Repeat</keyword>
<gene>
    <name evidence="5" type="ORF">IFM89_011541</name>
</gene>